<dbReference type="EC" id="1.6.5.9" evidence="1"/>
<accession>A0ABU8GVW4</accession>
<proteinExistence type="predicted"/>
<evidence type="ECO:0000313" key="2">
    <source>
        <dbReference type="Proteomes" id="UP001365781"/>
    </source>
</evidence>
<comment type="caution">
    <text evidence="1">The sequence shown here is derived from an EMBL/GenBank/DDBJ whole genome shotgun (WGS) entry which is preliminary data.</text>
</comment>
<dbReference type="EMBL" id="JBBAYM010000465">
    <property type="protein sequence ID" value="MEI5617313.1"/>
    <property type="molecule type" value="Genomic_DNA"/>
</dbReference>
<dbReference type="Proteomes" id="UP001365781">
    <property type="component" value="Unassembled WGS sequence"/>
</dbReference>
<name>A0ABU8GVW4_9ACTN</name>
<dbReference type="GO" id="GO:0050136">
    <property type="term" value="F:NADH dehydrogenase (quinone) (non-electrogenic) activity"/>
    <property type="evidence" value="ECO:0007669"/>
    <property type="project" value="UniProtKB-EC"/>
</dbReference>
<reference evidence="1 2" key="1">
    <citation type="submission" date="2024-03" db="EMBL/GenBank/DDBJ databases">
        <title>First Report of Pectobacterium brasiliscabiei causing potato scab in china.</title>
        <authorList>
            <person name="Handique U."/>
        </authorList>
    </citation>
    <scope>NUCLEOTIDE SEQUENCE [LARGE SCALE GENOMIC DNA]</scope>
    <source>
        <strain evidence="1 2">ZRIMU1503</strain>
    </source>
</reference>
<protein>
    <submittedName>
        <fullName evidence="1">NADH-quinone oxidoreductase subunit C</fullName>
        <ecNumber evidence="1">1.6.5.9</ecNumber>
    </submittedName>
</protein>
<organism evidence="1 2">
    <name type="scientific">Streptomyces brasiliscabiei</name>
    <dbReference type="NCBI Taxonomy" id="2736302"/>
    <lineage>
        <taxon>Bacteria</taxon>
        <taxon>Bacillati</taxon>
        <taxon>Actinomycetota</taxon>
        <taxon>Actinomycetes</taxon>
        <taxon>Kitasatosporales</taxon>
        <taxon>Streptomycetaceae</taxon>
        <taxon>Streptomyces</taxon>
    </lineage>
</organism>
<evidence type="ECO:0000313" key="1">
    <source>
        <dbReference type="EMBL" id="MEI5617313.1"/>
    </source>
</evidence>
<gene>
    <name evidence="1" type="ORF">WB403_50350</name>
</gene>
<feature type="non-terminal residue" evidence="1">
    <location>
        <position position="1"/>
    </location>
</feature>
<keyword evidence="2" id="KW-1185">Reference proteome</keyword>
<keyword evidence="1" id="KW-0560">Oxidoreductase</keyword>
<sequence>DYPLGGIPIEYKGAVVPPPDQRRSYN</sequence>